<evidence type="ECO:0000313" key="3">
    <source>
        <dbReference type="Proteomes" id="UP000291623"/>
    </source>
</evidence>
<sequence>MRIKALAIFLAAICSVPAIAKEPASSKPLPKLENVYAGLLCGYFDEEAPSPELVSKAEARIKLATKSNKTYVASSAKRVAKAYAYRDRDRGGDCWANVQDEYWEPKNQPK</sequence>
<evidence type="ECO:0008006" key="4">
    <source>
        <dbReference type="Google" id="ProtNLM"/>
    </source>
</evidence>
<accession>A0AAE8QVW3</accession>
<name>A0AAE8QVW3_9ENTR</name>
<feature type="chain" id="PRO_5042155146" description="DUF3828 domain-containing protein" evidence="1">
    <location>
        <begin position="21"/>
        <end position="110"/>
    </location>
</feature>
<keyword evidence="1" id="KW-0732">Signal</keyword>
<feature type="signal peptide" evidence="1">
    <location>
        <begin position="1"/>
        <end position="20"/>
    </location>
</feature>
<dbReference type="RefSeq" id="WP_131637079.1">
    <property type="nucleotide sequence ID" value="NZ_SJON01000009.1"/>
</dbReference>
<dbReference type="EMBL" id="SJON01000009">
    <property type="protein sequence ID" value="TCB86078.1"/>
    <property type="molecule type" value="Genomic_DNA"/>
</dbReference>
<evidence type="ECO:0000313" key="2">
    <source>
        <dbReference type="EMBL" id="TCB86078.1"/>
    </source>
</evidence>
<protein>
    <recommendedName>
        <fullName evidence="4">DUF3828 domain-containing protein</fullName>
    </recommendedName>
</protein>
<comment type="caution">
    <text evidence="2">The sequence shown here is derived from an EMBL/GenBank/DDBJ whole genome shotgun (WGS) entry which is preliminary data.</text>
</comment>
<organism evidence="2 3">
    <name type="scientific">Enterobacter quasihormaechei</name>
    <dbReference type="NCBI Taxonomy" id="2529382"/>
    <lineage>
        <taxon>Bacteria</taxon>
        <taxon>Pseudomonadati</taxon>
        <taxon>Pseudomonadota</taxon>
        <taxon>Gammaproteobacteria</taxon>
        <taxon>Enterobacterales</taxon>
        <taxon>Enterobacteriaceae</taxon>
        <taxon>Enterobacter</taxon>
    </lineage>
</organism>
<evidence type="ECO:0000256" key="1">
    <source>
        <dbReference type="SAM" id="SignalP"/>
    </source>
</evidence>
<gene>
    <name evidence="2" type="ORF">E0L16_12995</name>
</gene>
<dbReference type="GeneID" id="92385697"/>
<dbReference type="AlphaFoldDB" id="A0AAE8QVW3"/>
<proteinExistence type="predicted"/>
<reference evidence="2 3" key="1">
    <citation type="submission" date="2019-02" db="EMBL/GenBank/DDBJ databases">
        <title>The draft genome of Enterobacter spp. strains.</title>
        <authorList>
            <person name="Wang C."/>
            <person name="Feng Y."/>
            <person name="Zong Z."/>
        </authorList>
    </citation>
    <scope>NUCLEOTIDE SEQUENCE [LARGE SCALE GENOMIC DNA]</scope>
    <source>
        <strain evidence="2 3">WCHEQ120003</strain>
    </source>
</reference>
<dbReference type="Proteomes" id="UP000291623">
    <property type="component" value="Unassembled WGS sequence"/>
</dbReference>